<keyword evidence="2" id="KW-1185">Reference proteome</keyword>
<evidence type="ECO:0000313" key="1">
    <source>
        <dbReference type="EMBL" id="MET3867122.1"/>
    </source>
</evidence>
<dbReference type="Proteomes" id="UP001549119">
    <property type="component" value="Unassembled WGS sequence"/>
</dbReference>
<name>A0ABV2NKU1_9HYPH</name>
<sequence length="70" mass="7768">MRDLDTCLVRKAMTVVGERLVRELRGVACLDLEEVAATRKGCAMTRSFSDRVEDRATMEQAVAAHTTRLG</sequence>
<protein>
    <submittedName>
        <fullName evidence="1">Uncharacterized protein</fullName>
    </submittedName>
</protein>
<evidence type="ECO:0000313" key="2">
    <source>
        <dbReference type="Proteomes" id="UP001549119"/>
    </source>
</evidence>
<reference evidence="1 2" key="1">
    <citation type="submission" date="2024-06" db="EMBL/GenBank/DDBJ databases">
        <title>Genomics of switchgrass bacterial isolates.</title>
        <authorList>
            <person name="Shade A."/>
        </authorList>
    </citation>
    <scope>NUCLEOTIDE SEQUENCE [LARGE SCALE GENOMIC DNA]</scope>
    <source>
        <strain evidence="1 2">PvP084</strain>
    </source>
</reference>
<organism evidence="1 2">
    <name type="scientific">Methylobacterium radiotolerans</name>
    <dbReference type="NCBI Taxonomy" id="31998"/>
    <lineage>
        <taxon>Bacteria</taxon>
        <taxon>Pseudomonadati</taxon>
        <taxon>Pseudomonadota</taxon>
        <taxon>Alphaproteobacteria</taxon>
        <taxon>Hyphomicrobiales</taxon>
        <taxon>Methylobacteriaceae</taxon>
        <taxon>Methylobacterium</taxon>
    </lineage>
</organism>
<proteinExistence type="predicted"/>
<comment type="caution">
    <text evidence="1">The sequence shown here is derived from an EMBL/GenBank/DDBJ whole genome shotgun (WGS) entry which is preliminary data.</text>
</comment>
<accession>A0ABV2NKU1</accession>
<gene>
    <name evidence="1" type="ORF">ABIC20_004431</name>
</gene>
<dbReference type="EMBL" id="JBEPNW010000002">
    <property type="protein sequence ID" value="MET3867122.1"/>
    <property type="molecule type" value="Genomic_DNA"/>
</dbReference>